<evidence type="ECO:0000256" key="1">
    <source>
        <dbReference type="ARBA" id="ARBA00022630"/>
    </source>
</evidence>
<evidence type="ECO:0000256" key="6">
    <source>
        <dbReference type="PIRSR" id="PIRSR000337-1"/>
    </source>
</evidence>
<dbReference type="OrthoDB" id="3265338at2"/>
<dbReference type="SUPFAM" id="SSF51679">
    <property type="entry name" value="Bacterial luciferase-like"/>
    <property type="match status" value="1"/>
</dbReference>
<dbReference type="GO" id="GO:0018679">
    <property type="term" value="F:dibenzothiophene sulfone monooxygenase (NADH) activity"/>
    <property type="evidence" value="ECO:0007669"/>
    <property type="project" value="UniProtKB-EC"/>
</dbReference>
<evidence type="ECO:0000256" key="2">
    <source>
        <dbReference type="ARBA" id="ARBA00022643"/>
    </source>
</evidence>
<dbReference type="Pfam" id="PF00296">
    <property type="entry name" value="Bac_luciferase"/>
    <property type="match status" value="1"/>
</dbReference>
<protein>
    <submittedName>
        <fullName evidence="8">Dibenzothiophene sulfone monooxygenase</fullName>
        <ecNumber evidence="8">1.14.14.22</ecNumber>
    </submittedName>
</protein>
<feature type="binding site" evidence="6">
    <location>
        <position position="58"/>
    </location>
    <ligand>
        <name>FMN</name>
        <dbReference type="ChEBI" id="CHEBI:58210"/>
    </ligand>
</feature>
<dbReference type="EC" id="1.14.14.22" evidence="8"/>
<evidence type="ECO:0000259" key="7">
    <source>
        <dbReference type="Pfam" id="PF00296"/>
    </source>
</evidence>
<evidence type="ECO:0000313" key="8">
    <source>
        <dbReference type="EMBL" id="QFU99639.1"/>
    </source>
</evidence>
<proteinExistence type="inferred from homology"/>
<evidence type="ECO:0000256" key="3">
    <source>
        <dbReference type="ARBA" id="ARBA00023002"/>
    </source>
</evidence>
<evidence type="ECO:0000256" key="4">
    <source>
        <dbReference type="ARBA" id="ARBA00023033"/>
    </source>
</evidence>
<feature type="binding site" evidence="6">
    <location>
        <position position="95"/>
    </location>
    <ligand>
        <name>FMN</name>
        <dbReference type="ChEBI" id="CHEBI:58210"/>
    </ligand>
</feature>
<dbReference type="PANTHER" id="PTHR30011">
    <property type="entry name" value="ALKANESULFONATE MONOOXYGENASE-RELATED"/>
    <property type="match status" value="1"/>
</dbReference>
<sequence length="383" mass="41201">MSTPRTLHLGVDLTDGGAHAGGWRAQGPVAPRPFDAARLAGLVATAQQGLLDFVLFDDSFTLRPQRGAALQGRLDAALVSARLAPRSAGIGLVATVDTTHTEPFHVSKAIATIDHVSTGRAAWQLGWSTDAASAAVFGRRPAPDEVDALREAEEAVEVVERLWDSWEDDAEIRDEATHRFVDRDKLHYVDFEGVHFAVKGPSITPRSPQGRPPVVVRAGSPLSLDLAGRRADLVRVQATQRDDARAIREEVRDIARDAGRDPNAVRVLVDLVTVVGQDRRSAQERLDLLEELGGEQGRLPEGSLTHVGTAVDLADLLEDWFDAGAADGFTLRPASLDTDLRAIVNGTVPVLQADGVFRQAYPGTTLRDTLGLPRPASRYAAAQ</sequence>
<dbReference type="InterPro" id="IPR016215">
    <property type="entry name" value="NTA_MOA"/>
</dbReference>
<dbReference type="InterPro" id="IPR036661">
    <property type="entry name" value="Luciferase-like_sf"/>
</dbReference>
<dbReference type="PANTHER" id="PTHR30011:SF16">
    <property type="entry name" value="C2H2 FINGER DOMAIN TRANSCRIPTION FACTOR (EUROFUNG)-RELATED"/>
    <property type="match status" value="1"/>
</dbReference>
<dbReference type="AlphaFoldDB" id="A0A5P9QED6"/>
<organism evidence="8 9">
    <name type="scientific">Luteimicrobium xylanilyticum</name>
    <dbReference type="NCBI Taxonomy" id="1133546"/>
    <lineage>
        <taxon>Bacteria</taxon>
        <taxon>Bacillati</taxon>
        <taxon>Actinomycetota</taxon>
        <taxon>Actinomycetes</taxon>
        <taxon>Micrococcales</taxon>
        <taxon>Luteimicrobium</taxon>
    </lineage>
</organism>
<keyword evidence="2 6" id="KW-0288">FMN</keyword>
<dbReference type="InterPro" id="IPR011251">
    <property type="entry name" value="Luciferase-like_dom"/>
</dbReference>
<keyword evidence="4 8" id="KW-0503">Monooxygenase</keyword>
<feature type="binding site" evidence="6">
    <location>
        <position position="220"/>
    </location>
    <ligand>
        <name>FMN</name>
        <dbReference type="ChEBI" id="CHEBI:58210"/>
    </ligand>
</feature>
<reference evidence="8 9" key="1">
    <citation type="submission" date="2019-10" db="EMBL/GenBank/DDBJ databases">
        <title>Genome sequence of Luteimicrobium xylanilyticum HY-24.</title>
        <authorList>
            <person name="Kim D.Y."/>
            <person name="Park H.-Y."/>
        </authorList>
    </citation>
    <scope>NUCLEOTIDE SEQUENCE [LARGE SCALE GENOMIC DNA]</scope>
    <source>
        <strain evidence="8 9">HY-24</strain>
    </source>
</reference>
<feature type="domain" description="Luciferase-like" evidence="7">
    <location>
        <begin position="28"/>
        <end position="286"/>
    </location>
</feature>
<keyword evidence="1 6" id="KW-0285">Flavoprotein</keyword>
<gene>
    <name evidence="8" type="primary">dszA</name>
    <name evidence="8" type="ORF">KDY119_03174</name>
</gene>
<dbReference type="EMBL" id="CP045529">
    <property type="protein sequence ID" value="QFU99639.1"/>
    <property type="molecule type" value="Genomic_DNA"/>
</dbReference>
<evidence type="ECO:0000256" key="5">
    <source>
        <dbReference type="ARBA" id="ARBA00033748"/>
    </source>
</evidence>
<name>A0A5P9QED6_9MICO</name>
<dbReference type="InterPro" id="IPR051260">
    <property type="entry name" value="Diverse_substr_monoxygenases"/>
</dbReference>
<evidence type="ECO:0000313" key="9">
    <source>
        <dbReference type="Proteomes" id="UP000326702"/>
    </source>
</evidence>
<keyword evidence="9" id="KW-1185">Reference proteome</keyword>
<keyword evidence="3 8" id="KW-0560">Oxidoreductase</keyword>
<dbReference type="PIRSF" id="PIRSF000337">
    <property type="entry name" value="NTA_MOA"/>
    <property type="match status" value="1"/>
</dbReference>
<dbReference type="KEGG" id="lxl:KDY119_03174"/>
<accession>A0A5P9QED6</accession>
<comment type="similarity">
    <text evidence="5">Belongs to the NtaA/SnaA/DszA monooxygenase family.</text>
</comment>
<dbReference type="Gene3D" id="3.20.20.30">
    <property type="entry name" value="Luciferase-like domain"/>
    <property type="match status" value="1"/>
</dbReference>
<dbReference type="RefSeq" id="WP_036947490.1">
    <property type="nucleotide sequence ID" value="NZ_BAABIH010000016.1"/>
</dbReference>
<dbReference type="Proteomes" id="UP000326702">
    <property type="component" value="Chromosome"/>
</dbReference>